<comment type="caution">
    <text evidence="1">The sequence shown here is derived from an EMBL/GenBank/DDBJ whole genome shotgun (WGS) entry which is preliminary data.</text>
</comment>
<dbReference type="Proteomes" id="UP000094849">
    <property type="component" value="Unassembled WGS sequence"/>
</dbReference>
<evidence type="ECO:0000313" key="1">
    <source>
        <dbReference type="EMBL" id="ODB96606.1"/>
    </source>
</evidence>
<proteinExistence type="predicted"/>
<organism evidence="1 2">
    <name type="scientific">Candidatus Thiodiazotropha endoloripes</name>
    <dbReference type="NCBI Taxonomy" id="1818881"/>
    <lineage>
        <taxon>Bacteria</taxon>
        <taxon>Pseudomonadati</taxon>
        <taxon>Pseudomonadota</taxon>
        <taxon>Gammaproteobacteria</taxon>
        <taxon>Chromatiales</taxon>
        <taxon>Sedimenticolaceae</taxon>
        <taxon>Candidatus Thiodiazotropha</taxon>
    </lineage>
</organism>
<dbReference type="AlphaFoldDB" id="A0A1E2UPD5"/>
<name>A0A1E2UPD5_9GAMM</name>
<reference evidence="1 2" key="1">
    <citation type="submission" date="2016-03" db="EMBL/GenBank/DDBJ databases">
        <title>Chemosynthetic sulphur-oxidizing symbionts of marine invertebrate animals are capable of nitrogen fixation.</title>
        <authorList>
            <person name="Petersen J.M."/>
            <person name="Kemper A."/>
            <person name="Gruber-Vodicka H."/>
            <person name="Cardini U."/>
            <person name="Geest Mvander."/>
            <person name="Kleiner M."/>
            <person name="Bulgheresi S."/>
            <person name="Fussmann M."/>
            <person name="Herbold C."/>
            <person name="Seah B.K.B."/>
            <person name="Antony C.Paul."/>
            <person name="Liu D."/>
            <person name="Belitz A."/>
            <person name="Weber M."/>
        </authorList>
    </citation>
    <scope>NUCLEOTIDE SEQUENCE [LARGE SCALE GENOMIC DNA]</scope>
    <source>
        <strain evidence="1">G_D</strain>
    </source>
</reference>
<protein>
    <submittedName>
        <fullName evidence="1">Uncharacterized protein</fullName>
    </submittedName>
</protein>
<keyword evidence="2" id="KW-1185">Reference proteome</keyword>
<dbReference type="STRING" id="1818881.A3196_07465"/>
<evidence type="ECO:0000313" key="2">
    <source>
        <dbReference type="Proteomes" id="UP000094849"/>
    </source>
</evidence>
<sequence>MSYIKYILTFYSDDQSRYGFRTLKDAHSIKPSNKTKKPLSLDGIGVGERVYAKRFTWAKDKYLTHHSILSD</sequence>
<accession>A0A1E2UPD5</accession>
<gene>
    <name evidence="1" type="ORF">A3196_07465</name>
</gene>
<dbReference type="EMBL" id="LVJZ01000003">
    <property type="protein sequence ID" value="ODB96606.1"/>
    <property type="molecule type" value="Genomic_DNA"/>
</dbReference>